<dbReference type="eggNOG" id="ENOG502Z9TG">
    <property type="taxonomic scope" value="Bacteria"/>
</dbReference>
<dbReference type="OrthoDB" id="3186059at2"/>
<accession>A0A0C1K4H9</accession>
<dbReference type="EMBL" id="JWIY01000002">
    <property type="protein sequence ID" value="KIC77905.1"/>
    <property type="molecule type" value="Genomic_DNA"/>
</dbReference>
<gene>
    <name evidence="1" type="ORF">RN79_06845</name>
</gene>
<name>A0A0C1K4H9_STRCV</name>
<organism evidence="1 2">
    <name type="scientific">Streptococcus constellatus</name>
    <dbReference type="NCBI Taxonomy" id="76860"/>
    <lineage>
        <taxon>Bacteria</taxon>
        <taxon>Bacillati</taxon>
        <taxon>Bacillota</taxon>
        <taxon>Bacilli</taxon>
        <taxon>Lactobacillales</taxon>
        <taxon>Streptococcaceae</taxon>
        <taxon>Streptococcus</taxon>
        <taxon>Streptococcus anginosus group</taxon>
    </lineage>
</organism>
<proteinExistence type="predicted"/>
<reference evidence="1 2" key="1">
    <citation type="submission" date="2014-12" db="EMBL/GenBank/DDBJ databases">
        <title>Partial genome sequence of Streptococcus constellatus KCOM 1650 (= ChDC B144).</title>
        <authorList>
            <person name="Kook J.-K."/>
            <person name="Park S.-N."/>
            <person name="Lim Y.K."/>
            <person name="Jo E."/>
        </authorList>
    </citation>
    <scope>NUCLEOTIDE SEQUENCE [LARGE SCALE GENOMIC DNA]</scope>
    <source>
        <strain evidence="1 2">KCOM 1650</strain>
    </source>
</reference>
<protein>
    <submittedName>
        <fullName evidence="1">Uncharacterized protein</fullName>
    </submittedName>
</protein>
<dbReference type="GeneID" id="93848125"/>
<dbReference type="RefSeq" id="WP_003071095.1">
    <property type="nucleotide sequence ID" value="NZ_CAJPUH010000033.1"/>
</dbReference>
<evidence type="ECO:0000313" key="1">
    <source>
        <dbReference type="EMBL" id="KIC77905.1"/>
    </source>
</evidence>
<comment type="caution">
    <text evidence="1">The sequence shown here is derived from an EMBL/GenBank/DDBJ whole genome shotgun (WGS) entry which is preliminary data.</text>
</comment>
<dbReference type="AlphaFoldDB" id="A0A0C1K4H9"/>
<sequence length="261" mass="29987">MKTIFENQEVKLNRKNGSTVIVRNDGFSYLDAKSEKKNLNISFDKVSTILSLRYCNSNSSYNLIFRDKNGKNMAEFDTDTTIYNNGHNILETKAILLAFAASKLTKDFPNNLRDLDITLAFSMKEKEIRIASGIIYGSKHKISIEDIRRVQCVTNGTISNLALYKSDKKTFWDMPDMKVPCNEITLPLFEAIVTKNTGKGIDFSRGNGFDQKTSEFMIIRYMDANFFVNSDGTLDKEWQKQIYDRMSAYKYDLATLLEWVL</sequence>
<evidence type="ECO:0000313" key="2">
    <source>
        <dbReference type="Proteomes" id="UP000031339"/>
    </source>
</evidence>
<dbReference type="Proteomes" id="UP000031339">
    <property type="component" value="Unassembled WGS sequence"/>
</dbReference>